<sequence length="91" mass="9757">MTDQERSMAHAGGLKVGVVDDSPSALHSKTLVMESTASQQTLRDTIRRTDAIVDMSPAKTASSGVCFLIHVQSSRTVMRSKAPTGREQARA</sequence>
<evidence type="ECO:0000256" key="1">
    <source>
        <dbReference type="SAM" id="MobiDB-lite"/>
    </source>
</evidence>
<comment type="caution">
    <text evidence="2">The sequence shown here is derived from an EMBL/GenBank/DDBJ whole genome shotgun (WGS) entry which is preliminary data.</text>
</comment>
<evidence type="ECO:0000313" key="3">
    <source>
        <dbReference type="Proteomes" id="UP001168821"/>
    </source>
</evidence>
<reference evidence="2" key="1">
    <citation type="journal article" date="2023" name="G3 (Bethesda)">
        <title>Whole genome assemblies of Zophobas morio and Tenebrio molitor.</title>
        <authorList>
            <person name="Kaur S."/>
            <person name="Stinson S.A."/>
            <person name="diCenzo G.C."/>
        </authorList>
    </citation>
    <scope>NUCLEOTIDE SEQUENCE</scope>
    <source>
        <strain evidence="2">QUZm001</strain>
    </source>
</reference>
<name>A0AA38HES6_9CUCU</name>
<gene>
    <name evidence="2" type="ORF">Zmor_012415</name>
</gene>
<evidence type="ECO:0000313" key="2">
    <source>
        <dbReference type="EMBL" id="KAJ3615633.1"/>
    </source>
</evidence>
<feature type="region of interest" description="Disordered" evidence="1">
    <location>
        <begin position="1"/>
        <end position="20"/>
    </location>
</feature>
<organism evidence="2 3">
    <name type="scientific">Zophobas morio</name>
    <dbReference type="NCBI Taxonomy" id="2755281"/>
    <lineage>
        <taxon>Eukaryota</taxon>
        <taxon>Metazoa</taxon>
        <taxon>Ecdysozoa</taxon>
        <taxon>Arthropoda</taxon>
        <taxon>Hexapoda</taxon>
        <taxon>Insecta</taxon>
        <taxon>Pterygota</taxon>
        <taxon>Neoptera</taxon>
        <taxon>Endopterygota</taxon>
        <taxon>Coleoptera</taxon>
        <taxon>Polyphaga</taxon>
        <taxon>Cucujiformia</taxon>
        <taxon>Tenebrionidae</taxon>
        <taxon>Zophobas</taxon>
    </lineage>
</organism>
<dbReference type="AlphaFoldDB" id="A0AA38HES6"/>
<accession>A0AA38HES6</accession>
<protein>
    <submittedName>
        <fullName evidence="2">Uncharacterized protein</fullName>
    </submittedName>
</protein>
<dbReference type="Proteomes" id="UP001168821">
    <property type="component" value="Unassembled WGS sequence"/>
</dbReference>
<dbReference type="EMBL" id="JALNTZ010003993">
    <property type="protein sequence ID" value="KAJ3615633.1"/>
    <property type="molecule type" value="Genomic_DNA"/>
</dbReference>
<keyword evidence="3" id="KW-1185">Reference proteome</keyword>
<proteinExistence type="predicted"/>